<feature type="domain" description="Major facilitator superfamily (MFS) profile" evidence="7">
    <location>
        <begin position="28"/>
        <end position="445"/>
    </location>
</feature>
<proteinExistence type="predicted"/>
<evidence type="ECO:0000256" key="4">
    <source>
        <dbReference type="ARBA" id="ARBA00022989"/>
    </source>
</evidence>
<dbReference type="InterPro" id="IPR005828">
    <property type="entry name" value="MFS_sugar_transport-like"/>
</dbReference>
<feature type="transmembrane region" description="Helical" evidence="6">
    <location>
        <begin position="152"/>
        <end position="174"/>
    </location>
</feature>
<evidence type="ECO:0000256" key="6">
    <source>
        <dbReference type="SAM" id="Phobius"/>
    </source>
</evidence>
<accession>A0ABN5H0Z4</accession>
<evidence type="ECO:0000313" key="8">
    <source>
        <dbReference type="EMBL" id="AUW94420.1"/>
    </source>
</evidence>
<dbReference type="EMBL" id="CP019454">
    <property type="protein sequence ID" value="AUW94420.1"/>
    <property type="molecule type" value="Genomic_DNA"/>
</dbReference>
<dbReference type="Proteomes" id="UP000325292">
    <property type="component" value="Chromosome"/>
</dbReference>
<reference evidence="8 9" key="1">
    <citation type="journal article" date="2019" name="Sci. Rep.">
        <title>Sulfobacillus thermotolerans: new insights into resistance and metabolic capacities of acidophilic chemolithotrophs.</title>
        <authorList>
            <person name="Panyushkina A.E."/>
            <person name="Babenko V.V."/>
            <person name="Nikitina A.S."/>
            <person name="Selezneva O.V."/>
            <person name="Tsaplina I.A."/>
            <person name="Letarova M.A."/>
            <person name="Kostryukova E.S."/>
            <person name="Letarov A.V."/>
        </authorList>
    </citation>
    <scope>NUCLEOTIDE SEQUENCE [LARGE SCALE GENOMIC DNA]</scope>
    <source>
        <strain evidence="8 9">Kr1</strain>
    </source>
</reference>
<dbReference type="PROSITE" id="PS00217">
    <property type="entry name" value="SUGAR_TRANSPORT_2"/>
    <property type="match status" value="1"/>
</dbReference>
<dbReference type="PROSITE" id="PS50850">
    <property type="entry name" value="MFS"/>
    <property type="match status" value="1"/>
</dbReference>
<dbReference type="PANTHER" id="PTHR23511">
    <property type="entry name" value="SYNAPTIC VESICLE GLYCOPROTEIN 2"/>
    <property type="match status" value="1"/>
</dbReference>
<feature type="transmembrane region" description="Helical" evidence="6">
    <location>
        <begin position="304"/>
        <end position="325"/>
    </location>
</feature>
<dbReference type="InterPro" id="IPR020846">
    <property type="entry name" value="MFS_dom"/>
</dbReference>
<dbReference type="SUPFAM" id="SSF103473">
    <property type="entry name" value="MFS general substrate transporter"/>
    <property type="match status" value="1"/>
</dbReference>
<evidence type="ECO:0000256" key="3">
    <source>
        <dbReference type="ARBA" id="ARBA00022692"/>
    </source>
</evidence>
<feature type="transmembrane region" description="Helical" evidence="6">
    <location>
        <begin position="117"/>
        <end position="140"/>
    </location>
</feature>
<keyword evidence="4 6" id="KW-1133">Transmembrane helix</keyword>
<feature type="transmembrane region" description="Helical" evidence="6">
    <location>
        <begin position="423"/>
        <end position="441"/>
    </location>
</feature>
<feature type="transmembrane region" description="Helical" evidence="6">
    <location>
        <begin position="269"/>
        <end position="289"/>
    </location>
</feature>
<keyword evidence="9" id="KW-1185">Reference proteome</keyword>
<dbReference type="InterPro" id="IPR036259">
    <property type="entry name" value="MFS_trans_sf"/>
</dbReference>
<evidence type="ECO:0000259" key="7">
    <source>
        <dbReference type="PROSITE" id="PS50850"/>
    </source>
</evidence>
<dbReference type="PANTHER" id="PTHR23511:SF34">
    <property type="entry name" value="SYNAPTIC VESICLE GLYCOPROTEIN 2"/>
    <property type="match status" value="1"/>
</dbReference>
<dbReference type="Pfam" id="PF00083">
    <property type="entry name" value="Sugar_tr"/>
    <property type="match status" value="1"/>
</dbReference>
<dbReference type="InterPro" id="IPR005829">
    <property type="entry name" value="Sugar_transporter_CS"/>
</dbReference>
<feature type="transmembrane region" description="Helical" evidence="6">
    <location>
        <begin position="332"/>
        <end position="349"/>
    </location>
</feature>
<keyword evidence="5 6" id="KW-0472">Membrane</keyword>
<feature type="transmembrane region" description="Helical" evidence="6">
    <location>
        <begin position="398"/>
        <end position="417"/>
    </location>
</feature>
<dbReference type="CDD" id="cd17316">
    <property type="entry name" value="MFS_SV2_like"/>
    <property type="match status" value="1"/>
</dbReference>
<keyword evidence="2" id="KW-0813">Transport</keyword>
<dbReference type="Gene3D" id="1.20.1250.20">
    <property type="entry name" value="MFS general substrate transporter like domains"/>
    <property type="match status" value="1"/>
</dbReference>
<feature type="transmembrane region" description="Helical" evidence="6">
    <location>
        <begin position="28"/>
        <end position="54"/>
    </location>
</feature>
<name>A0ABN5H0Z4_9FIRM</name>
<feature type="transmembrane region" description="Helical" evidence="6">
    <location>
        <begin position="93"/>
        <end position="111"/>
    </location>
</feature>
<evidence type="ECO:0000313" key="9">
    <source>
        <dbReference type="Proteomes" id="UP000325292"/>
    </source>
</evidence>
<feature type="transmembrane region" description="Helical" evidence="6">
    <location>
        <begin position="186"/>
        <end position="205"/>
    </location>
</feature>
<gene>
    <name evidence="8" type="ORF">BXT84_11095</name>
</gene>
<comment type="subcellular location">
    <subcellularLocation>
        <location evidence="1">Cell membrane</location>
        <topology evidence="1">Multi-pass membrane protein</topology>
    </subcellularLocation>
</comment>
<evidence type="ECO:0000256" key="1">
    <source>
        <dbReference type="ARBA" id="ARBA00004651"/>
    </source>
</evidence>
<protein>
    <submittedName>
        <fullName evidence="8">MFS transporter</fullName>
    </submittedName>
</protein>
<keyword evidence="3 6" id="KW-0812">Transmembrane</keyword>
<evidence type="ECO:0000256" key="5">
    <source>
        <dbReference type="ARBA" id="ARBA00023136"/>
    </source>
</evidence>
<feature type="transmembrane region" description="Helical" evidence="6">
    <location>
        <begin position="355"/>
        <end position="378"/>
    </location>
</feature>
<sequence>MSDFAQTAPATIAARLDRLPPTHYFRRFVTLISMGGWFEFYDLFMAGYVGAALLSAKMFTLADLTLFISLGFAGMFVGTIGFGLISDLWGRKTVFTFSLILYSFFVALMALSPSVGWILAFRTLSGIGIGAQLVVIDTYITEVVPHNTRGKYIAFSQVITYTAVPVVAFLSYVLVPTHILLSGWRWVVLIGALGALIVWFIRLRIPESPRWYSLHGRVADADKAMSDIEQSVREELNAPLPAPLPALPEVASDNPFREIWQPAYRGRTIMMMIFQFFQTIGFYGFAAWVPTLLLKEGFTLLHSLFYTFLIAVINPVGPWFAMLVIERVQRKWLIVIESLSIGALGLLFAHVRSPLLIVLVGVGITLFNNAFSATFHAYQSELFPTRARSTGIGFTYSWSRLSSMLTAFLIAVVLQHYGVNGVFVTIGLAMAIVAITIGFFGPRTNNAQLEAISQ</sequence>
<organism evidence="8 9">
    <name type="scientific">Sulfobacillus thermotolerans</name>
    <dbReference type="NCBI Taxonomy" id="338644"/>
    <lineage>
        <taxon>Bacteria</taxon>
        <taxon>Bacillati</taxon>
        <taxon>Bacillota</taxon>
        <taxon>Clostridia</taxon>
        <taxon>Eubacteriales</taxon>
        <taxon>Clostridiales Family XVII. Incertae Sedis</taxon>
        <taxon>Sulfobacillus</taxon>
    </lineage>
</organism>
<evidence type="ECO:0000256" key="2">
    <source>
        <dbReference type="ARBA" id="ARBA00022448"/>
    </source>
</evidence>
<feature type="transmembrane region" description="Helical" evidence="6">
    <location>
        <begin position="66"/>
        <end position="86"/>
    </location>
</feature>